<evidence type="ECO:0000313" key="1">
    <source>
        <dbReference type="EMBL" id="RMC33735.1"/>
    </source>
</evidence>
<dbReference type="Proteomes" id="UP000273516">
    <property type="component" value="Unassembled WGS sequence"/>
</dbReference>
<comment type="caution">
    <text evidence="1">The sequence shown here is derived from an EMBL/GenBank/DDBJ whole genome shotgun (WGS) entry which is preliminary data.</text>
</comment>
<dbReference type="AlphaFoldDB" id="A0A3M0M8L1"/>
<evidence type="ECO:0000313" key="2">
    <source>
        <dbReference type="Proteomes" id="UP000273516"/>
    </source>
</evidence>
<keyword evidence="2" id="KW-1185">Reference proteome</keyword>
<sequence length="99" mass="10763">MPYTDSNTGWKGQSTSEEAAIHAATKAPFLRDAIIRVMKAVARPMTADEVAKAMRLSVLSIRPRISELAKAGKLIDAGERGRNASGRSAVRWKIAEAQR</sequence>
<protein>
    <submittedName>
        <fullName evidence="1">Uncharacterized protein</fullName>
    </submittedName>
</protein>
<dbReference type="OrthoDB" id="8238936at2"/>
<dbReference type="RefSeq" id="WP_122113289.1">
    <property type="nucleotide sequence ID" value="NZ_QOKZ01000006.1"/>
</dbReference>
<accession>A0A3M0M8L1</accession>
<dbReference type="EMBL" id="QOKZ01000006">
    <property type="protein sequence ID" value="RMC33735.1"/>
    <property type="molecule type" value="Genomic_DNA"/>
</dbReference>
<organism evidence="1 2">
    <name type="scientific">Paracoccus alkanivorans</name>
    <dbReference type="NCBI Taxonomy" id="2116655"/>
    <lineage>
        <taxon>Bacteria</taxon>
        <taxon>Pseudomonadati</taxon>
        <taxon>Pseudomonadota</taxon>
        <taxon>Alphaproteobacteria</taxon>
        <taxon>Rhodobacterales</taxon>
        <taxon>Paracoccaceae</taxon>
        <taxon>Paracoccus</taxon>
    </lineage>
</organism>
<reference evidence="1 2" key="1">
    <citation type="submission" date="2018-07" db="EMBL/GenBank/DDBJ databases">
        <authorList>
            <person name="Zhang Y."/>
            <person name="Wang L."/>
            <person name="Ma S."/>
        </authorList>
    </citation>
    <scope>NUCLEOTIDE SEQUENCE [LARGE SCALE GENOMIC DNA]</scope>
    <source>
        <strain evidence="1 2">4-2</strain>
    </source>
</reference>
<proteinExistence type="predicted"/>
<gene>
    <name evidence="1" type="ORF">C9E81_15640</name>
</gene>
<name>A0A3M0M8L1_9RHOB</name>